<dbReference type="EC" id="4.4.1.13" evidence="2"/>
<keyword evidence="4" id="KW-0456">Lyase</keyword>
<organism evidence="8 9">
    <name type="scientific">Acrocarpospora phusangensis</name>
    <dbReference type="NCBI Taxonomy" id="1070424"/>
    <lineage>
        <taxon>Bacteria</taxon>
        <taxon>Bacillati</taxon>
        <taxon>Actinomycetota</taxon>
        <taxon>Actinomycetes</taxon>
        <taxon>Streptosporangiales</taxon>
        <taxon>Streptosporangiaceae</taxon>
        <taxon>Acrocarpospora</taxon>
    </lineage>
</organism>
<dbReference type="PANTHER" id="PTHR43525">
    <property type="entry name" value="PROTEIN MALY"/>
    <property type="match status" value="1"/>
</dbReference>
<dbReference type="InterPro" id="IPR007061">
    <property type="entry name" value="MST-like"/>
</dbReference>
<dbReference type="CDD" id="cd00609">
    <property type="entry name" value="AAT_like"/>
    <property type="match status" value="1"/>
</dbReference>
<protein>
    <recommendedName>
        <fullName evidence="2">cysteine-S-conjugate beta-lyase</fullName>
        <ecNumber evidence="2">4.4.1.13</ecNumber>
    </recommendedName>
</protein>
<feature type="compositionally biased region" description="Low complexity" evidence="6">
    <location>
        <begin position="214"/>
        <end position="224"/>
    </location>
</feature>
<evidence type="ECO:0000259" key="7">
    <source>
        <dbReference type="Pfam" id="PF00155"/>
    </source>
</evidence>
<feature type="compositionally biased region" description="Pro residues" evidence="6">
    <location>
        <begin position="164"/>
        <end position="196"/>
    </location>
</feature>
<keyword evidence="9" id="KW-1185">Reference proteome</keyword>
<dbReference type="EMBL" id="BOOA01000014">
    <property type="protein sequence ID" value="GIH23965.1"/>
    <property type="molecule type" value="Genomic_DNA"/>
</dbReference>
<accession>A0A919QC80</accession>
<comment type="cofactor">
    <cofactor evidence="1">
        <name>pyridoxal 5'-phosphate</name>
        <dbReference type="ChEBI" id="CHEBI:597326"/>
    </cofactor>
</comment>
<dbReference type="GO" id="GO:0030170">
    <property type="term" value="F:pyridoxal phosphate binding"/>
    <property type="evidence" value="ECO:0007669"/>
    <property type="project" value="InterPro"/>
</dbReference>
<dbReference type="Pfam" id="PF04978">
    <property type="entry name" value="MST"/>
    <property type="match status" value="1"/>
</dbReference>
<dbReference type="Gene3D" id="3.40.640.10">
    <property type="entry name" value="Type I PLP-dependent aspartate aminotransferase-like (Major domain)"/>
    <property type="match status" value="1"/>
</dbReference>
<feature type="compositionally biased region" description="Low complexity" evidence="6">
    <location>
        <begin position="197"/>
        <end position="206"/>
    </location>
</feature>
<dbReference type="SUPFAM" id="SSF109854">
    <property type="entry name" value="DinB/YfiT-like putative metalloenzymes"/>
    <property type="match status" value="1"/>
</dbReference>
<evidence type="ECO:0000256" key="2">
    <source>
        <dbReference type="ARBA" id="ARBA00012224"/>
    </source>
</evidence>
<feature type="domain" description="Aminotransferase class I/classII large" evidence="7">
    <location>
        <begin position="273"/>
        <end position="619"/>
    </location>
</feature>
<proteinExistence type="inferred from homology"/>
<dbReference type="InterPro" id="IPR015424">
    <property type="entry name" value="PyrdxlP-dep_Trfase"/>
</dbReference>
<feature type="region of interest" description="Disordered" evidence="6">
    <location>
        <begin position="159"/>
        <end position="246"/>
    </location>
</feature>
<sequence>MLDGYGAAEVTLTCEDFLFFAERAVTGMSEILGELGDELANTRPALPGANTPFALLTHCLGVMEYWGGHLVAGRTVVRDRAAEFHATGPVNALQARATQALATLRADIHSSQPFAPLHEQPDPAVLGPLRELTRDSALQHLYEELAQHHGQMQIMRDTLLTTHPPTPPSHPGHPSHPPSRPLAPSPQRLPPSPSPVSSPSSAGPLNPASPPNSSPRLSLVSSPPNTSPLDPSSAERAERPNPIDAPIDWLRSKRGVKWHRPGPLLLPAWVADMDFPLAPVIVDAIRESLARGDVGYPDWDGHPLAEAFAGRMHQRFGWQPDPGQVRGVTDLIQSLQLTLTLLTEPGDGVVAFTPNYPPFLRTLETMRRPLIAAPLEIGADGLWTWDHDLLEQRVRTRGAKVLLLVNPHNPTGKVFTTAELERVADLAGRYDLVVISDEIHADLAHAPHRHRPFAALDERTAARTVTVTSASKAFNIAGLRTAVAHVGPAALREAWDAQPPDLFGATNVLGVEATLAAWTHGDEWLTAIAAHLRHQRDHVAARIAAMPGLDTVTPDAGYLAWLDCRTADLGEEAAAWFRRHARVELSTGSEFGSGDLGSVDESRARLNFATTREVLDLILDQMAAALHLHRTSQSSPATR</sequence>
<dbReference type="InterPro" id="IPR015422">
    <property type="entry name" value="PyrdxlP-dep_Trfase_small"/>
</dbReference>
<evidence type="ECO:0000256" key="1">
    <source>
        <dbReference type="ARBA" id="ARBA00001933"/>
    </source>
</evidence>
<dbReference type="InterPro" id="IPR051798">
    <property type="entry name" value="Class-II_PLP-Dep_Aminotrans"/>
</dbReference>
<comment type="caution">
    <text evidence="8">The sequence shown here is derived from an EMBL/GenBank/DDBJ whole genome shotgun (WGS) entry which is preliminary data.</text>
</comment>
<evidence type="ECO:0000256" key="6">
    <source>
        <dbReference type="SAM" id="MobiDB-lite"/>
    </source>
</evidence>
<dbReference type="AlphaFoldDB" id="A0A919QC80"/>
<reference evidence="8" key="1">
    <citation type="submission" date="2021-01" db="EMBL/GenBank/DDBJ databases">
        <title>Whole genome shotgun sequence of Acrocarpospora phusangensis NBRC 108782.</title>
        <authorList>
            <person name="Komaki H."/>
            <person name="Tamura T."/>
        </authorList>
    </citation>
    <scope>NUCLEOTIDE SEQUENCE</scope>
    <source>
        <strain evidence="8">NBRC 108782</strain>
    </source>
</reference>
<dbReference type="InterPro" id="IPR034660">
    <property type="entry name" value="DinB/YfiT-like"/>
</dbReference>
<dbReference type="SUPFAM" id="SSF53383">
    <property type="entry name" value="PLP-dependent transferases"/>
    <property type="match status" value="1"/>
</dbReference>
<evidence type="ECO:0000313" key="8">
    <source>
        <dbReference type="EMBL" id="GIH23965.1"/>
    </source>
</evidence>
<comment type="similarity">
    <text evidence="5">Belongs to the class-II pyridoxal-phosphate-dependent aminotransferase family. MalY/PatB cystathionine beta-lyase subfamily.</text>
</comment>
<keyword evidence="3" id="KW-0663">Pyridoxal phosphate</keyword>
<dbReference type="Gene3D" id="1.20.120.450">
    <property type="entry name" value="dinb family like domain"/>
    <property type="match status" value="1"/>
</dbReference>
<evidence type="ECO:0000256" key="3">
    <source>
        <dbReference type="ARBA" id="ARBA00022898"/>
    </source>
</evidence>
<dbReference type="RefSeq" id="WP_204040737.1">
    <property type="nucleotide sequence ID" value="NZ_BOOA01000014.1"/>
</dbReference>
<name>A0A919QC80_9ACTN</name>
<dbReference type="InterPro" id="IPR015421">
    <property type="entry name" value="PyrdxlP-dep_Trfase_major"/>
</dbReference>
<dbReference type="InterPro" id="IPR004839">
    <property type="entry name" value="Aminotransferase_I/II_large"/>
</dbReference>
<evidence type="ECO:0000313" key="9">
    <source>
        <dbReference type="Proteomes" id="UP000640052"/>
    </source>
</evidence>
<evidence type="ECO:0000256" key="4">
    <source>
        <dbReference type="ARBA" id="ARBA00023239"/>
    </source>
</evidence>
<dbReference type="PANTHER" id="PTHR43525:SF2">
    <property type="entry name" value="CYSTATHIONINE BETA-LYASE-RELATED"/>
    <property type="match status" value="1"/>
</dbReference>
<dbReference type="Gene3D" id="3.90.1150.10">
    <property type="entry name" value="Aspartate Aminotransferase, domain 1"/>
    <property type="match status" value="1"/>
</dbReference>
<dbReference type="Pfam" id="PF00155">
    <property type="entry name" value="Aminotran_1_2"/>
    <property type="match status" value="1"/>
</dbReference>
<dbReference type="Proteomes" id="UP000640052">
    <property type="component" value="Unassembled WGS sequence"/>
</dbReference>
<evidence type="ECO:0000256" key="5">
    <source>
        <dbReference type="ARBA" id="ARBA00037974"/>
    </source>
</evidence>
<gene>
    <name evidence="8" type="ORF">Aph01nite_22750</name>
</gene>
<dbReference type="GO" id="GO:0047804">
    <property type="term" value="F:cysteine-S-conjugate beta-lyase activity"/>
    <property type="evidence" value="ECO:0007669"/>
    <property type="project" value="UniProtKB-EC"/>
</dbReference>